<dbReference type="OrthoDB" id="25002at2759"/>
<dbReference type="InterPro" id="IPR001763">
    <property type="entry name" value="Rhodanese-like_dom"/>
</dbReference>
<feature type="non-terminal residue" evidence="2">
    <location>
        <position position="1"/>
    </location>
</feature>
<protein>
    <recommendedName>
        <fullName evidence="1">Rhodanese domain-containing protein</fullName>
    </recommendedName>
</protein>
<gene>
    <name evidence="2" type="ORF">INT46_003182</name>
</gene>
<organism evidence="2 3">
    <name type="scientific">Mucor plumbeus</name>
    <dbReference type="NCBI Taxonomy" id="97098"/>
    <lineage>
        <taxon>Eukaryota</taxon>
        <taxon>Fungi</taxon>
        <taxon>Fungi incertae sedis</taxon>
        <taxon>Mucoromycota</taxon>
        <taxon>Mucoromycotina</taxon>
        <taxon>Mucoromycetes</taxon>
        <taxon>Mucorales</taxon>
        <taxon>Mucorineae</taxon>
        <taxon>Mucoraceae</taxon>
        <taxon>Mucor</taxon>
    </lineage>
</organism>
<dbReference type="InterPro" id="IPR040503">
    <property type="entry name" value="TRHO_N"/>
</dbReference>
<dbReference type="Pfam" id="PF00581">
    <property type="entry name" value="Rhodanese"/>
    <property type="match status" value="1"/>
</dbReference>
<comment type="caution">
    <text evidence="2">The sequence shown here is derived from an EMBL/GenBank/DDBJ whole genome shotgun (WGS) entry which is preliminary data.</text>
</comment>
<evidence type="ECO:0000313" key="3">
    <source>
        <dbReference type="Proteomes" id="UP000650833"/>
    </source>
</evidence>
<dbReference type="AlphaFoldDB" id="A0A8H7V8F4"/>
<reference evidence="2" key="1">
    <citation type="submission" date="2020-12" db="EMBL/GenBank/DDBJ databases">
        <title>Metabolic potential, ecology and presence of endohyphal bacteria is reflected in genomic diversity of Mucoromycotina.</title>
        <authorList>
            <person name="Muszewska A."/>
            <person name="Okrasinska A."/>
            <person name="Steczkiewicz K."/>
            <person name="Drgas O."/>
            <person name="Orlowska M."/>
            <person name="Perlinska-Lenart U."/>
            <person name="Aleksandrzak-Piekarczyk T."/>
            <person name="Szatraj K."/>
            <person name="Zielenkiewicz U."/>
            <person name="Pilsyk S."/>
            <person name="Malc E."/>
            <person name="Mieczkowski P."/>
            <person name="Kruszewska J.S."/>
            <person name="Biernat P."/>
            <person name="Pawlowska J."/>
        </authorList>
    </citation>
    <scope>NUCLEOTIDE SEQUENCE</scope>
    <source>
        <strain evidence="2">CBS 226.32</strain>
    </source>
</reference>
<dbReference type="Pfam" id="PF17773">
    <property type="entry name" value="UPF0176_N"/>
    <property type="match status" value="1"/>
</dbReference>
<dbReference type="InterPro" id="IPR022111">
    <property type="entry name" value="Rhodanese_C"/>
</dbReference>
<dbReference type="Proteomes" id="UP000650833">
    <property type="component" value="Unassembled WGS sequence"/>
</dbReference>
<keyword evidence="3" id="KW-1185">Reference proteome</keyword>
<dbReference type="PROSITE" id="PS50206">
    <property type="entry name" value="RHODANESE_3"/>
    <property type="match status" value="1"/>
</dbReference>
<evidence type="ECO:0000313" key="2">
    <source>
        <dbReference type="EMBL" id="KAG2207263.1"/>
    </source>
</evidence>
<dbReference type="Gene3D" id="3.30.70.100">
    <property type="match status" value="1"/>
</dbReference>
<feature type="domain" description="Rhodanese" evidence="1">
    <location>
        <begin position="179"/>
        <end position="274"/>
    </location>
</feature>
<dbReference type="Pfam" id="PF12368">
    <property type="entry name" value="Rhodanese_C"/>
    <property type="match status" value="1"/>
</dbReference>
<evidence type="ECO:0000259" key="1">
    <source>
        <dbReference type="PROSITE" id="PS50206"/>
    </source>
</evidence>
<dbReference type="SMART" id="SM00450">
    <property type="entry name" value="RHOD"/>
    <property type="match status" value="1"/>
</dbReference>
<accession>A0A8H7V8F4</accession>
<proteinExistence type="predicted"/>
<dbReference type="SUPFAM" id="SSF52821">
    <property type="entry name" value="Rhodanese/Cell cycle control phosphatase"/>
    <property type="match status" value="1"/>
</dbReference>
<dbReference type="InterPro" id="IPR036873">
    <property type="entry name" value="Rhodanese-like_dom_sf"/>
</dbReference>
<dbReference type="Gene3D" id="3.40.250.10">
    <property type="entry name" value="Rhodanese-like domain"/>
    <property type="match status" value="1"/>
</dbReference>
<name>A0A8H7V8F4_9FUNG</name>
<dbReference type="NCBIfam" id="NF001133">
    <property type="entry name" value="PRK00142.1-1"/>
    <property type="match status" value="1"/>
</dbReference>
<sequence length="364" mass="41659">SLPPPFFSSKPGASTRQMFKYTLSNVTLISSFRGGGCLLITRRTLSYKPIAFYSIKPFSISRVNELKSKFQIDLKKFDVKGRIYIAPETGIGGINCQMAVPISQIENVKSYFDNLHDIGPIQFNDGIQDTSKPNFSKLRVLIKKNLVAIRNIDSITTQDLELQPNHLTPQDWHKDLASKKHDIFLLDMRNRYEFDVGHFDHAIKMNVDTFREGIDLLDELTVNKPKDQEIHMYCTGGIRCSVAGAYLRNKGYQHVKMLKGGVTAYGHYVKNNVPSLFKGKNFTFDGRRGEPITDDILTQCYHCGNQCDHITNCANTKCHLLFVQCEHCKSERHHTCSSHCQNVLHGKEEYKLNYDYHRQVSEAW</sequence>
<dbReference type="PANTHER" id="PTHR43846:SF1">
    <property type="entry name" value="TRNA URIDINE(34) HYDROXYLASE"/>
    <property type="match status" value="1"/>
</dbReference>
<dbReference type="EMBL" id="JAEPRC010000132">
    <property type="protein sequence ID" value="KAG2207263.1"/>
    <property type="molecule type" value="Genomic_DNA"/>
</dbReference>
<dbReference type="PANTHER" id="PTHR43846">
    <property type="entry name" value="UPF0176 PROTEIN YCEA"/>
    <property type="match status" value="1"/>
</dbReference>